<keyword evidence="16" id="KW-1185">Reference proteome</keyword>
<dbReference type="InterPro" id="IPR036249">
    <property type="entry name" value="Thioredoxin-like_sf"/>
</dbReference>
<dbReference type="PANTHER" id="PTHR42801">
    <property type="entry name" value="THIOREDOXIN-DEPENDENT PEROXIDE REDUCTASE"/>
    <property type="match status" value="1"/>
</dbReference>
<protein>
    <recommendedName>
        <fullName evidence="3">thioredoxin-dependent peroxiredoxin</fullName>
        <ecNumber evidence="3">1.11.1.24</ecNumber>
    </recommendedName>
    <alternativeName>
        <fullName evidence="9">Thioredoxin peroxidase</fullName>
    </alternativeName>
    <alternativeName>
        <fullName evidence="11">Thioredoxin-dependent peroxiredoxin Bcp</fullName>
    </alternativeName>
</protein>
<keyword evidence="4 15" id="KW-0575">Peroxidase</keyword>
<evidence type="ECO:0000256" key="6">
    <source>
        <dbReference type="ARBA" id="ARBA00023002"/>
    </source>
</evidence>
<comment type="caution">
    <text evidence="15">The sequence shown here is derived from an EMBL/GenBank/DDBJ whole genome shotgun (WGS) entry which is preliminary data.</text>
</comment>
<dbReference type="FunFam" id="3.40.30.10:FF:000007">
    <property type="entry name" value="Thioredoxin-dependent thiol peroxidase"/>
    <property type="match status" value="1"/>
</dbReference>
<dbReference type="InterPro" id="IPR013766">
    <property type="entry name" value="Thioredoxin_domain"/>
</dbReference>
<dbReference type="AlphaFoldDB" id="A0A0A2EV87"/>
<comment type="catalytic activity">
    <reaction evidence="12">
        <text>a hydroperoxide + [thioredoxin]-dithiol = an alcohol + [thioredoxin]-disulfide + H2O</text>
        <dbReference type="Rhea" id="RHEA:62620"/>
        <dbReference type="Rhea" id="RHEA-COMP:10698"/>
        <dbReference type="Rhea" id="RHEA-COMP:10700"/>
        <dbReference type="ChEBI" id="CHEBI:15377"/>
        <dbReference type="ChEBI" id="CHEBI:29950"/>
        <dbReference type="ChEBI" id="CHEBI:30879"/>
        <dbReference type="ChEBI" id="CHEBI:35924"/>
        <dbReference type="ChEBI" id="CHEBI:50058"/>
        <dbReference type="EC" id="1.11.1.24"/>
    </reaction>
</comment>
<evidence type="ECO:0000256" key="4">
    <source>
        <dbReference type="ARBA" id="ARBA00022559"/>
    </source>
</evidence>
<evidence type="ECO:0000256" key="11">
    <source>
        <dbReference type="ARBA" id="ARBA00042639"/>
    </source>
</evidence>
<organism evidence="15 16">
    <name type="scientific">Porphyromonas cangingivalis</name>
    <dbReference type="NCBI Taxonomy" id="36874"/>
    <lineage>
        <taxon>Bacteria</taxon>
        <taxon>Pseudomonadati</taxon>
        <taxon>Bacteroidota</taxon>
        <taxon>Bacteroidia</taxon>
        <taxon>Bacteroidales</taxon>
        <taxon>Porphyromonadaceae</taxon>
        <taxon>Porphyromonas</taxon>
    </lineage>
</organism>
<evidence type="ECO:0000256" key="10">
    <source>
        <dbReference type="ARBA" id="ARBA00038489"/>
    </source>
</evidence>
<keyword evidence="7" id="KW-1015">Disulfide bond</keyword>
<comment type="similarity">
    <text evidence="10">Belongs to the peroxiredoxin family. BCP/PrxQ subfamily.</text>
</comment>
<gene>
    <name evidence="15" type="ORF">HQ35_01835</name>
</gene>
<keyword evidence="8" id="KW-0676">Redox-active center</keyword>
<dbReference type="SUPFAM" id="SSF52833">
    <property type="entry name" value="Thioredoxin-like"/>
    <property type="match status" value="1"/>
</dbReference>
<dbReference type="GO" id="GO:0034599">
    <property type="term" value="P:cellular response to oxidative stress"/>
    <property type="evidence" value="ECO:0007669"/>
    <property type="project" value="TreeGrafter"/>
</dbReference>
<evidence type="ECO:0000313" key="15">
    <source>
        <dbReference type="EMBL" id="KGN82811.1"/>
    </source>
</evidence>
<dbReference type="InterPro" id="IPR050924">
    <property type="entry name" value="Peroxiredoxin_BCP/PrxQ"/>
</dbReference>
<dbReference type="EMBL" id="JQJD01000007">
    <property type="protein sequence ID" value="KGN82811.1"/>
    <property type="molecule type" value="Genomic_DNA"/>
</dbReference>
<evidence type="ECO:0000256" key="1">
    <source>
        <dbReference type="ARBA" id="ARBA00003330"/>
    </source>
</evidence>
<evidence type="ECO:0000256" key="7">
    <source>
        <dbReference type="ARBA" id="ARBA00023157"/>
    </source>
</evidence>
<dbReference type="Pfam" id="PF00578">
    <property type="entry name" value="AhpC-TSA"/>
    <property type="match status" value="1"/>
</dbReference>
<evidence type="ECO:0000256" key="8">
    <source>
        <dbReference type="ARBA" id="ARBA00023284"/>
    </source>
</evidence>
<dbReference type="STRING" id="36874.HQ34_05800"/>
<evidence type="ECO:0000259" key="14">
    <source>
        <dbReference type="PROSITE" id="PS51352"/>
    </source>
</evidence>
<dbReference type="eggNOG" id="COG1225">
    <property type="taxonomic scope" value="Bacteria"/>
</dbReference>
<dbReference type="InterPro" id="IPR024706">
    <property type="entry name" value="Peroxiredoxin_AhpC-typ"/>
</dbReference>
<evidence type="ECO:0000256" key="13">
    <source>
        <dbReference type="PIRSR" id="PIRSR000239-1"/>
    </source>
</evidence>
<keyword evidence="5" id="KW-0049">Antioxidant</keyword>
<feature type="domain" description="Thioredoxin" evidence="14">
    <location>
        <begin position="2"/>
        <end position="157"/>
    </location>
</feature>
<dbReference type="PIRSF" id="PIRSF000239">
    <property type="entry name" value="AHPC"/>
    <property type="match status" value="1"/>
</dbReference>
<name>A0A0A2EV87_PORCN</name>
<dbReference type="GO" id="GO:0045454">
    <property type="term" value="P:cell redox homeostasis"/>
    <property type="evidence" value="ECO:0007669"/>
    <property type="project" value="TreeGrafter"/>
</dbReference>
<dbReference type="RefSeq" id="WP_036850482.1">
    <property type="nucleotide sequence ID" value="NZ_JQJD01000007.1"/>
</dbReference>
<comment type="subunit">
    <text evidence="2">Monomer.</text>
</comment>
<dbReference type="OrthoDB" id="9812811at2"/>
<dbReference type="GO" id="GO:0008379">
    <property type="term" value="F:thioredoxin peroxidase activity"/>
    <property type="evidence" value="ECO:0007669"/>
    <property type="project" value="TreeGrafter"/>
</dbReference>
<dbReference type="PROSITE" id="PS51352">
    <property type="entry name" value="THIOREDOXIN_2"/>
    <property type="match status" value="1"/>
</dbReference>
<evidence type="ECO:0000313" key="16">
    <source>
        <dbReference type="Proteomes" id="UP000030125"/>
    </source>
</evidence>
<dbReference type="Proteomes" id="UP000030125">
    <property type="component" value="Unassembled WGS sequence"/>
</dbReference>
<sequence>MIKIGDKIPAILGKDQDGNEITAEGLKGKKVILYFYPKDNTSGCTAQACSLRDGIADLKAAGYIVIGVSKDSAKSHIKFRDQHSLPFALIADTDTELNQAFGVWVEKSMYGRKYMGTERTTFVIDEEGIVRAIVSGKEVDTKEHARQLLEMISKLDK</sequence>
<keyword evidence="6" id="KW-0560">Oxidoreductase</keyword>
<dbReference type="EC" id="1.11.1.24" evidence="3"/>
<dbReference type="InterPro" id="IPR000866">
    <property type="entry name" value="AhpC/TSA"/>
</dbReference>
<reference evidence="15 16" key="1">
    <citation type="submission" date="2014-08" db="EMBL/GenBank/DDBJ databases">
        <title>Porphyromonas cangingivalis strain:COT-109_OH1386 Genome sequencing.</title>
        <authorList>
            <person name="Wallis C."/>
            <person name="Deusch O."/>
            <person name="O'Flynn C."/>
            <person name="Davis I."/>
            <person name="Jospin G."/>
            <person name="Darling A.E."/>
            <person name="Coil D.A."/>
            <person name="Alexiev A."/>
            <person name="Horsfall A."/>
            <person name="Kirkwood N."/>
            <person name="Harris S."/>
            <person name="Eisen J.A."/>
        </authorList>
    </citation>
    <scope>NUCLEOTIDE SEQUENCE [LARGE SCALE GENOMIC DNA]</scope>
    <source>
        <strain evidence="16">COT-109 OH1386</strain>
    </source>
</reference>
<proteinExistence type="inferred from homology"/>
<feature type="active site" description="Cysteine sulfenic acid (-SOH) intermediate; for peroxidase activity" evidence="13">
    <location>
        <position position="44"/>
    </location>
</feature>
<dbReference type="PANTHER" id="PTHR42801:SF4">
    <property type="entry name" value="AHPC_TSA FAMILY PROTEIN"/>
    <property type="match status" value="1"/>
</dbReference>
<evidence type="ECO:0000256" key="3">
    <source>
        <dbReference type="ARBA" id="ARBA00013017"/>
    </source>
</evidence>
<dbReference type="CDD" id="cd03017">
    <property type="entry name" value="PRX_BCP"/>
    <property type="match status" value="1"/>
</dbReference>
<evidence type="ECO:0000256" key="2">
    <source>
        <dbReference type="ARBA" id="ARBA00011245"/>
    </source>
</evidence>
<evidence type="ECO:0000256" key="12">
    <source>
        <dbReference type="ARBA" id="ARBA00049091"/>
    </source>
</evidence>
<dbReference type="NCBIfam" id="NF006960">
    <property type="entry name" value="PRK09437.1"/>
    <property type="match status" value="1"/>
</dbReference>
<dbReference type="GO" id="GO:0005737">
    <property type="term" value="C:cytoplasm"/>
    <property type="evidence" value="ECO:0007669"/>
    <property type="project" value="TreeGrafter"/>
</dbReference>
<dbReference type="Gene3D" id="3.40.30.10">
    <property type="entry name" value="Glutaredoxin"/>
    <property type="match status" value="1"/>
</dbReference>
<comment type="function">
    <text evidence="1">Thiol-specific peroxidase that catalyzes the reduction of hydrogen peroxide and organic hydroperoxides to water and alcohols, respectively. Plays a role in cell protection against oxidative stress by detoxifying peroxides and as sensor of hydrogen peroxide-mediated signaling events.</text>
</comment>
<evidence type="ECO:0000256" key="5">
    <source>
        <dbReference type="ARBA" id="ARBA00022862"/>
    </source>
</evidence>
<accession>A0A0A2EV87</accession>
<evidence type="ECO:0000256" key="9">
    <source>
        <dbReference type="ARBA" id="ARBA00032824"/>
    </source>
</evidence>